<keyword evidence="2" id="KW-1185">Reference proteome</keyword>
<dbReference type="EMBL" id="AZHX01002211">
    <property type="protein sequence ID" value="ETW96243.1"/>
    <property type="molecule type" value="Genomic_DNA"/>
</dbReference>
<dbReference type="AlphaFoldDB" id="W4LDS5"/>
<accession>W4LDS5</accession>
<protein>
    <submittedName>
        <fullName evidence="1">Uncharacterized protein</fullName>
    </submittedName>
</protein>
<proteinExistence type="predicted"/>
<organism evidence="1 2">
    <name type="scientific">Candidatus Entotheonella gemina</name>
    <dbReference type="NCBI Taxonomy" id="1429439"/>
    <lineage>
        <taxon>Bacteria</taxon>
        <taxon>Pseudomonadati</taxon>
        <taxon>Nitrospinota/Tectimicrobiota group</taxon>
        <taxon>Candidatus Tectimicrobiota</taxon>
        <taxon>Candidatus Entotheonellia</taxon>
        <taxon>Candidatus Entotheonellales</taxon>
        <taxon>Candidatus Entotheonellaceae</taxon>
        <taxon>Candidatus Entotheonella</taxon>
    </lineage>
</organism>
<evidence type="ECO:0000313" key="1">
    <source>
        <dbReference type="EMBL" id="ETW96243.1"/>
    </source>
</evidence>
<dbReference type="HOGENOM" id="CLU_1607837_0_0_7"/>
<sequence length="165" mass="18691">MNAFANMLDFQFFSPALDHFNAMIQHLESARLQDHGTTEEYIRTDGDELLRLMFQGYLDKQFENEEQAASVTASDGISRNHVRQNTSRVLTTVLASDGQRMSYSQRNVSNEFPLDAELNLNDDQYSDGVRKRGPLMQLTALMTALSSVIVRLPPYGSASIRPLNW</sequence>
<dbReference type="Proteomes" id="UP000019140">
    <property type="component" value="Unassembled WGS sequence"/>
</dbReference>
<evidence type="ECO:0000313" key="2">
    <source>
        <dbReference type="Proteomes" id="UP000019140"/>
    </source>
</evidence>
<reference evidence="1 2" key="1">
    <citation type="journal article" date="2014" name="Nature">
        <title>An environmental bacterial taxon with a large and distinct metabolic repertoire.</title>
        <authorList>
            <person name="Wilson M.C."/>
            <person name="Mori T."/>
            <person name="Ruckert C."/>
            <person name="Uria A.R."/>
            <person name="Helf M.J."/>
            <person name="Takada K."/>
            <person name="Gernert C."/>
            <person name="Steffens U.A."/>
            <person name="Heycke N."/>
            <person name="Schmitt S."/>
            <person name="Rinke C."/>
            <person name="Helfrich E.J."/>
            <person name="Brachmann A.O."/>
            <person name="Gurgui C."/>
            <person name="Wakimoto T."/>
            <person name="Kracht M."/>
            <person name="Crusemann M."/>
            <person name="Hentschel U."/>
            <person name="Abe I."/>
            <person name="Matsunaga S."/>
            <person name="Kalinowski J."/>
            <person name="Takeyama H."/>
            <person name="Piel J."/>
        </authorList>
    </citation>
    <scope>NUCLEOTIDE SEQUENCE [LARGE SCALE GENOMIC DNA]</scope>
    <source>
        <strain evidence="2">TSY2</strain>
    </source>
</reference>
<gene>
    <name evidence="1" type="ORF">ETSY2_46790</name>
</gene>
<name>W4LDS5_9BACT</name>
<comment type="caution">
    <text evidence="1">The sequence shown here is derived from an EMBL/GenBank/DDBJ whole genome shotgun (WGS) entry which is preliminary data.</text>
</comment>